<dbReference type="PANTHER" id="PTHR43152:SF3">
    <property type="entry name" value="UVRABC SYSTEM PROTEIN A"/>
    <property type="match status" value="1"/>
</dbReference>
<dbReference type="PROSITE" id="PS00211">
    <property type="entry name" value="ABC_TRANSPORTER_1"/>
    <property type="match status" value="2"/>
</dbReference>
<keyword evidence="13" id="KW-0234">DNA repair</keyword>
<keyword evidence="5" id="KW-0547">Nucleotide-binding</keyword>
<evidence type="ECO:0000256" key="9">
    <source>
        <dbReference type="ARBA" id="ARBA00022833"/>
    </source>
</evidence>
<evidence type="ECO:0000256" key="16">
    <source>
        <dbReference type="ARBA" id="ARBA00042156"/>
    </source>
</evidence>
<dbReference type="InterPro" id="IPR027417">
    <property type="entry name" value="P-loop_NTPase"/>
</dbReference>
<evidence type="ECO:0000256" key="2">
    <source>
        <dbReference type="ARBA" id="ARBA00022490"/>
    </source>
</evidence>
<evidence type="ECO:0000256" key="11">
    <source>
        <dbReference type="ARBA" id="ARBA00022881"/>
    </source>
</evidence>
<evidence type="ECO:0000256" key="4">
    <source>
        <dbReference type="ARBA" id="ARBA00022737"/>
    </source>
</evidence>
<evidence type="ECO:0000256" key="17">
    <source>
        <dbReference type="SAM" id="Coils"/>
    </source>
</evidence>
<dbReference type="SUPFAM" id="SSF52540">
    <property type="entry name" value="P-loop containing nucleoside triphosphate hydrolases"/>
    <property type="match status" value="2"/>
</dbReference>
<gene>
    <name evidence="19" type="ORF">A2690_02575</name>
</gene>
<dbReference type="Proteomes" id="UP000178372">
    <property type="component" value="Unassembled WGS sequence"/>
</dbReference>
<feature type="coiled-coil region" evidence="17">
    <location>
        <begin position="201"/>
        <end position="228"/>
    </location>
</feature>
<evidence type="ECO:0000256" key="8">
    <source>
        <dbReference type="ARBA" id="ARBA00022771"/>
    </source>
</evidence>
<evidence type="ECO:0000256" key="15">
    <source>
        <dbReference type="ARBA" id="ARBA00039316"/>
    </source>
</evidence>
<dbReference type="InterPro" id="IPR041552">
    <property type="entry name" value="UvrA_DNA-bd"/>
</dbReference>
<keyword evidence="10" id="KW-0067">ATP-binding</keyword>
<feature type="domain" description="ABC transporter" evidence="18">
    <location>
        <begin position="372"/>
        <end position="694"/>
    </location>
</feature>
<evidence type="ECO:0000256" key="13">
    <source>
        <dbReference type="ARBA" id="ARBA00023204"/>
    </source>
</evidence>
<dbReference type="NCBIfam" id="TIGR00630">
    <property type="entry name" value="uvra"/>
    <property type="match status" value="1"/>
</dbReference>
<keyword evidence="9" id="KW-0862">Zinc</keyword>
<dbReference type="Gene3D" id="1.10.8.280">
    <property type="entry name" value="ABC transporter ATPase domain-like"/>
    <property type="match status" value="1"/>
</dbReference>
<evidence type="ECO:0000256" key="10">
    <source>
        <dbReference type="ARBA" id="ARBA00022840"/>
    </source>
</evidence>
<evidence type="ECO:0000259" key="18">
    <source>
        <dbReference type="PROSITE" id="PS50893"/>
    </source>
</evidence>
<dbReference type="GO" id="GO:0016887">
    <property type="term" value="F:ATP hydrolysis activity"/>
    <property type="evidence" value="ECO:0007669"/>
    <property type="project" value="InterPro"/>
</dbReference>
<evidence type="ECO:0000313" key="20">
    <source>
        <dbReference type="Proteomes" id="UP000178372"/>
    </source>
</evidence>
<dbReference type="PANTHER" id="PTHR43152">
    <property type="entry name" value="UVRABC SYSTEM PROTEIN A"/>
    <property type="match status" value="1"/>
</dbReference>
<evidence type="ECO:0000256" key="5">
    <source>
        <dbReference type="ARBA" id="ARBA00022741"/>
    </source>
</evidence>
<dbReference type="GO" id="GO:0008270">
    <property type="term" value="F:zinc ion binding"/>
    <property type="evidence" value="ECO:0007669"/>
    <property type="project" value="UniProtKB-KW"/>
</dbReference>
<evidence type="ECO:0000313" key="19">
    <source>
        <dbReference type="EMBL" id="OGK16569.1"/>
    </source>
</evidence>
<keyword evidence="7" id="KW-0228">DNA excision</keyword>
<organism evidence="19 20">
    <name type="scientific">Candidatus Roizmanbacteria bacterium RIFCSPHIGHO2_01_FULL_39_12b</name>
    <dbReference type="NCBI Taxonomy" id="1802030"/>
    <lineage>
        <taxon>Bacteria</taxon>
        <taxon>Candidatus Roizmaniibacteriota</taxon>
    </lineage>
</organism>
<dbReference type="InterPro" id="IPR004602">
    <property type="entry name" value="UvrA"/>
</dbReference>
<dbReference type="PROSITE" id="PS50893">
    <property type="entry name" value="ABC_TRANSPORTER_2"/>
    <property type="match status" value="1"/>
</dbReference>
<evidence type="ECO:0000256" key="6">
    <source>
        <dbReference type="ARBA" id="ARBA00022763"/>
    </source>
</evidence>
<dbReference type="Gene3D" id="1.20.1580.10">
    <property type="entry name" value="ABC transporter ATPase like domain"/>
    <property type="match status" value="2"/>
</dbReference>
<evidence type="ECO:0000256" key="3">
    <source>
        <dbReference type="ARBA" id="ARBA00022723"/>
    </source>
</evidence>
<dbReference type="EMBL" id="MFZF01000015">
    <property type="protein sequence ID" value="OGK16569.1"/>
    <property type="molecule type" value="Genomic_DNA"/>
</dbReference>
<evidence type="ECO:0000256" key="7">
    <source>
        <dbReference type="ARBA" id="ARBA00022769"/>
    </source>
</evidence>
<comment type="subcellular location">
    <subcellularLocation>
        <location evidence="1">Cytoplasm</location>
    </subcellularLocation>
</comment>
<keyword evidence="6" id="KW-0227">DNA damage</keyword>
<dbReference type="GO" id="GO:0009380">
    <property type="term" value="C:excinuclease repair complex"/>
    <property type="evidence" value="ECO:0007669"/>
    <property type="project" value="InterPro"/>
</dbReference>
<keyword evidence="11" id="KW-0267">Excision nuclease</keyword>
<dbReference type="Gene3D" id="3.30.1490.20">
    <property type="entry name" value="ATP-grasp fold, A domain"/>
    <property type="match status" value="1"/>
</dbReference>
<keyword evidence="12" id="KW-0238">DNA-binding</keyword>
<comment type="similarity">
    <text evidence="14">Belongs to the ABC transporter superfamily. UvrA family.</text>
</comment>
<evidence type="ECO:0000256" key="1">
    <source>
        <dbReference type="ARBA" id="ARBA00004496"/>
    </source>
</evidence>
<dbReference type="InterPro" id="IPR003439">
    <property type="entry name" value="ABC_transporter-like_ATP-bd"/>
</dbReference>
<name>A0A1F7GCI2_9BACT</name>
<keyword evidence="8" id="KW-0863">Zinc-finger</keyword>
<dbReference type="InterPro" id="IPR017871">
    <property type="entry name" value="ABC_transporter-like_CS"/>
</dbReference>
<comment type="caution">
    <text evidence="19">The sequence shown here is derived from an EMBL/GenBank/DDBJ whole genome shotgun (WGS) entry which is preliminary data.</text>
</comment>
<dbReference type="InterPro" id="IPR013815">
    <property type="entry name" value="ATP_grasp_subdomain_1"/>
</dbReference>
<reference evidence="19 20" key="1">
    <citation type="journal article" date="2016" name="Nat. Commun.">
        <title>Thousands of microbial genomes shed light on interconnected biogeochemical processes in an aquifer system.</title>
        <authorList>
            <person name="Anantharaman K."/>
            <person name="Brown C.T."/>
            <person name="Hug L.A."/>
            <person name="Sharon I."/>
            <person name="Castelle C.J."/>
            <person name="Probst A.J."/>
            <person name="Thomas B.C."/>
            <person name="Singh A."/>
            <person name="Wilkins M.J."/>
            <person name="Karaoz U."/>
            <person name="Brodie E.L."/>
            <person name="Williams K.H."/>
            <person name="Hubbard S.S."/>
            <person name="Banfield J.F."/>
        </authorList>
    </citation>
    <scope>NUCLEOTIDE SEQUENCE [LARGE SCALE GENOMIC DNA]</scope>
</reference>
<dbReference type="GO" id="GO:0006289">
    <property type="term" value="P:nucleotide-excision repair"/>
    <property type="evidence" value="ECO:0007669"/>
    <property type="project" value="InterPro"/>
</dbReference>
<dbReference type="AlphaFoldDB" id="A0A1F7GCI2"/>
<dbReference type="GO" id="GO:0003677">
    <property type="term" value="F:DNA binding"/>
    <property type="evidence" value="ECO:0007669"/>
    <property type="project" value="UniProtKB-KW"/>
</dbReference>
<keyword evidence="17" id="KW-0175">Coiled coil</keyword>
<dbReference type="Pfam" id="PF17755">
    <property type="entry name" value="UvrA_DNA-bind"/>
    <property type="match status" value="1"/>
</dbReference>
<feature type="non-terminal residue" evidence="19">
    <location>
        <position position="1"/>
    </location>
</feature>
<keyword evidence="3" id="KW-0479">Metal-binding</keyword>
<dbReference type="GO" id="GO:0005524">
    <property type="term" value="F:ATP binding"/>
    <property type="evidence" value="ECO:0007669"/>
    <property type="project" value="UniProtKB-KW"/>
</dbReference>
<proteinExistence type="inferred from homology"/>
<keyword evidence="2" id="KW-0963">Cytoplasm</keyword>
<accession>A0A1F7GCI2</accession>
<sequence length="702" mass="78639">KKQVEKNSKLFSQNFTCPKCSYAISEIEPRLFSFNSPHGACSQCKGLSVINMIDPDLVLNRSFSIKEGAILAFTKIFFNDTWFSRVFQTFLKEEGIPDNVSISELGDRELTTLLHGTNKEYRVEGQNRFGKMTHIYEKFRGIIGELERRYNESTSDFVREEIAKYMRDELCDKCGGRRLNNDALSVKINGLNIFEYGELPIDQCLNKINELKNNLSKYEEEIANIILKEINSRLLFLQSVGLVYLTLNRGANTLSGGESQRIRLASQIGSGLSGVIYVLDEPSIGLHPKDVSALVDSLKNLRDLGNTIVVVEHDVDTIKQADYIVDFGPKAGVQGGEIVFQGTLQELKKSDTITSKYLFHKKVAIKPTEEFLFNQGFVTITGCSQFNLKRISVQLPIGKLSVITGVSGSGKSTLLIDTLYKAMRYYVDGYHRDKIGEFETLTGYEHFEKVYLVDQSPIGKTPRSNPVTYIGVFDEIRELFASTFDAKLRGYSKSRFSFNVRGGRCEKCQGGGSIKIEMQFLPDVYITCDVCGGTRFNHETLEVKFSDKSIYNVLKFSVGEALQFFSSFSNIVKKLEVLKEVGLSYLELGQPAPTLSGGEAQRIKLASELSRNSHGRTLYILDEPTTGLHMYDVEKLLHSLYKLVGLGNTVVVIEHNTLVIENSQYIVDLGPEGGDGGGKVIYQGPREGIKKINNSYTARYLS</sequence>
<keyword evidence="4" id="KW-0677">Repeat</keyword>
<evidence type="ECO:0000256" key="14">
    <source>
        <dbReference type="ARBA" id="ARBA00038000"/>
    </source>
</evidence>
<protein>
    <recommendedName>
        <fullName evidence="15">UvrABC system protein A</fullName>
    </recommendedName>
    <alternativeName>
        <fullName evidence="16">Excinuclease ABC subunit A</fullName>
    </alternativeName>
</protein>
<dbReference type="Gene3D" id="3.40.50.300">
    <property type="entry name" value="P-loop containing nucleotide triphosphate hydrolases"/>
    <property type="match status" value="2"/>
</dbReference>
<dbReference type="GO" id="GO:0005737">
    <property type="term" value="C:cytoplasm"/>
    <property type="evidence" value="ECO:0007669"/>
    <property type="project" value="UniProtKB-SubCell"/>
</dbReference>
<evidence type="ECO:0000256" key="12">
    <source>
        <dbReference type="ARBA" id="ARBA00023125"/>
    </source>
</evidence>
<dbReference type="GO" id="GO:0004518">
    <property type="term" value="F:nuclease activity"/>
    <property type="evidence" value="ECO:0007669"/>
    <property type="project" value="UniProtKB-KW"/>
</dbReference>